<keyword evidence="2" id="KW-0238">DNA-binding</keyword>
<reference evidence="5 6" key="1">
    <citation type="submission" date="2016-11" db="EMBL/GenBank/DDBJ databases">
        <authorList>
            <person name="Jaros S."/>
            <person name="Januszkiewicz K."/>
            <person name="Wedrychowicz H."/>
        </authorList>
    </citation>
    <scope>NUCLEOTIDE SEQUENCE [LARGE SCALE GENOMIC DNA]</scope>
    <source>
        <strain evidence="5 6">DSM 24787</strain>
    </source>
</reference>
<accession>A0A1N6DF77</accession>
<protein>
    <submittedName>
        <fullName evidence="5">AraC-like ligand binding domain-containing protein</fullName>
    </submittedName>
</protein>
<dbReference type="InterPro" id="IPR003313">
    <property type="entry name" value="AraC-bd"/>
</dbReference>
<dbReference type="PANTHER" id="PTHR43280:SF34">
    <property type="entry name" value="ARAC-FAMILY TRANSCRIPTIONAL REGULATOR"/>
    <property type="match status" value="1"/>
</dbReference>
<keyword evidence="6" id="KW-1185">Reference proteome</keyword>
<evidence type="ECO:0000256" key="1">
    <source>
        <dbReference type="ARBA" id="ARBA00023015"/>
    </source>
</evidence>
<dbReference type="Proteomes" id="UP000185003">
    <property type="component" value="Unassembled WGS sequence"/>
</dbReference>
<evidence type="ECO:0000256" key="2">
    <source>
        <dbReference type="ARBA" id="ARBA00023125"/>
    </source>
</evidence>
<dbReference type="Pfam" id="PF12833">
    <property type="entry name" value="HTH_18"/>
    <property type="match status" value="1"/>
</dbReference>
<dbReference type="Gene3D" id="1.10.10.60">
    <property type="entry name" value="Homeodomain-like"/>
    <property type="match status" value="2"/>
</dbReference>
<dbReference type="GO" id="GO:0003700">
    <property type="term" value="F:DNA-binding transcription factor activity"/>
    <property type="evidence" value="ECO:0007669"/>
    <property type="project" value="InterPro"/>
</dbReference>
<keyword evidence="3" id="KW-0804">Transcription</keyword>
<dbReference type="Pfam" id="PF02311">
    <property type="entry name" value="AraC_binding"/>
    <property type="match status" value="1"/>
</dbReference>
<dbReference type="InterPro" id="IPR011051">
    <property type="entry name" value="RmlC_Cupin_sf"/>
</dbReference>
<sequence length="276" mass="32039">MKGMSLGEMHSFSIRQDVIPYYYTQFHAHAEVEIVHIEEGKGLQFIGKHVSGFQPGDVLMIGAEVPHYWKRSEEEVTRATLLHFREDFWGETFLRLHENTHIRSLLQKAKKGIVIKGDTGKQVADMLTRMLSAGSTEKLILLLNLLHVISRSADLEFLSDSMISPDRDEMDRINNVYRYSQMHFTRRIDLEEIAAVACISPNSFCRFFKSKTKKTFSRFLMELRVGHACKLLMESRLNNKRICFESGFNNFSNFHKCFKQVTGKSPLEYQKSFQLD</sequence>
<dbReference type="SUPFAM" id="SSF51182">
    <property type="entry name" value="RmlC-like cupins"/>
    <property type="match status" value="1"/>
</dbReference>
<dbReference type="EMBL" id="FSRA01000001">
    <property type="protein sequence ID" value="SIN69459.1"/>
    <property type="molecule type" value="Genomic_DNA"/>
</dbReference>
<evidence type="ECO:0000259" key="4">
    <source>
        <dbReference type="PROSITE" id="PS01124"/>
    </source>
</evidence>
<evidence type="ECO:0000313" key="6">
    <source>
        <dbReference type="Proteomes" id="UP000185003"/>
    </source>
</evidence>
<dbReference type="AlphaFoldDB" id="A0A1N6DF77"/>
<evidence type="ECO:0000313" key="5">
    <source>
        <dbReference type="EMBL" id="SIN69459.1"/>
    </source>
</evidence>
<dbReference type="InterPro" id="IPR009057">
    <property type="entry name" value="Homeodomain-like_sf"/>
</dbReference>
<dbReference type="InterPro" id="IPR018060">
    <property type="entry name" value="HTH_AraC"/>
</dbReference>
<dbReference type="Gene3D" id="2.60.120.10">
    <property type="entry name" value="Jelly Rolls"/>
    <property type="match status" value="1"/>
</dbReference>
<name>A0A1N6DF77_9BACT</name>
<dbReference type="InterPro" id="IPR014710">
    <property type="entry name" value="RmlC-like_jellyroll"/>
</dbReference>
<keyword evidence="1" id="KW-0805">Transcription regulation</keyword>
<dbReference type="PROSITE" id="PS01124">
    <property type="entry name" value="HTH_ARAC_FAMILY_2"/>
    <property type="match status" value="1"/>
</dbReference>
<dbReference type="SUPFAM" id="SSF46689">
    <property type="entry name" value="Homeodomain-like"/>
    <property type="match status" value="2"/>
</dbReference>
<dbReference type="PANTHER" id="PTHR43280">
    <property type="entry name" value="ARAC-FAMILY TRANSCRIPTIONAL REGULATOR"/>
    <property type="match status" value="1"/>
</dbReference>
<dbReference type="RefSeq" id="WP_074237863.1">
    <property type="nucleotide sequence ID" value="NZ_FSRA01000001.1"/>
</dbReference>
<feature type="domain" description="HTH araC/xylS-type" evidence="4">
    <location>
        <begin position="174"/>
        <end position="272"/>
    </location>
</feature>
<dbReference type="SMART" id="SM00342">
    <property type="entry name" value="HTH_ARAC"/>
    <property type="match status" value="1"/>
</dbReference>
<organism evidence="5 6">
    <name type="scientific">Chitinophaga niabensis</name>
    <dbReference type="NCBI Taxonomy" id="536979"/>
    <lineage>
        <taxon>Bacteria</taxon>
        <taxon>Pseudomonadati</taxon>
        <taxon>Bacteroidota</taxon>
        <taxon>Chitinophagia</taxon>
        <taxon>Chitinophagales</taxon>
        <taxon>Chitinophagaceae</taxon>
        <taxon>Chitinophaga</taxon>
    </lineage>
</organism>
<dbReference type="GO" id="GO:0043565">
    <property type="term" value="F:sequence-specific DNA binding"/>
    <property type="evidence" value="ECO:0007669"/>
    <property type="project" value="InterPro"/>
</dbReference>
<gene>
    <name evidence="5" type="ORF">SAMN04488055_0689</name>
</gene>
<dbReference type="STRING" id="536979.SAMN04488055_0689"/>
<dbReference type="OrthoDB" id="9803764at2"/>
<evidence type="ECO:0000256" key="3">
    <source>
        <dbReference type="ARBA" id="ARBA00023163"/>
    </source>
</evidence>
<proteinExistence type="predicted"/>